<dbReference type="OrthoDB" id="424586at2759"/>
<evidence type="ECO:0000256" key="1">
    <source>
        <dbReference type="ARBA" id="ARBA00010201"/>
    </source>
</evidence>
<keyword evidence="4" id="KW-1185">Reference proteome</keyword>
<evidence type="ECO:0000313" key="3">
    <source>
        <dbReference type="EMBL" id="KMZ61020.1"/>
    </source>
</evidence>
<dbReference type="InterPro" id="IPR007214">
    <property type="entry name" value="YbaK/aa-tRNA-synth-assoc-dom"/>
</dbReference>
<dbReference type="SUPFAM" id="SSF55826">
    <property type="entry name" value="YbaK/ProRS associated domain"/>
    <property type="match status" value="1"/>
</dbReference>
<dbReference type="GO" id="GO:0002161">
    <property type="term" value="F:aminoacyl-tRNA deacylase activity"/>
    <property type="evidence" value="ECO:0007669"/>
    <property type="project" value="InterPro"/>
</dbReference>
<evidence type="ECO:0000313" key="4">
    <source>
        <dbReference type="Proteomes" id="UP000036987"/>
    </source>
</evidence>
<protein>
    <submittedName>
        <fullName evidence="3">Proline--tRNA ligase</fullName>
    </submittedName>
</protein>
<dbReference type="InterPro" id="IPR036754">
    <property type="entry name" value="YbaK/aa-tRNA-synt-asso_dom_sf"/>
</dbReference>
<dbReference type="FunFam" id="3.90.960.10:FF:000005">
    <property type="entry name" value="Putative prolyl-tRNA synthetase"/>
    <property type="match status" value="1"/>
</dbReference>
<dbReference type="OMA" id="EFASCTH"/>
<dbReference type="InterPro" id="IPR040285">
    <property type="entry name" value="ProX/PRXD1"/>
</dbReference>
<dbReference type="GO" id="GO:0016874">
    <property type="term" value="F:ligase activity"/>
    <property type="evidence" value="ECO:0007669"/>
    <property type="project" value="UniProtKB-KW"/>
</dbReference>
<evidence type="ECO:0000259" key="2">
    <source>
        <dbReference type="Pfam" id="PF04073"/>
    </source>
</evidence>
<sequence>MKSTLFFLAVSIVGKSKPHLLYFRGFRYWIRLLLLFFIPNEEKTKMGVYTKDQLLARLKELQIEFASCTHPAVLTVEAQAKYVGHLGGGISKNLFLKDKKHRYYIISALAATTVDLKVLSQRLGLGKGGLRMAPEEALQEILKVSLGCVTPFATMNESAQSVSLLLDEGFKAQQGCLFHPLSNEMTISLNSRDLDKFLISMGRKPVYVDMEAAPLVGKDQPPDLAFLIPSGVPKVDQPEKDEVSSKIHISEKNTRTETIIHANNKKKSPEKLHSAPIADVRTFVDELIERMSASVLSEIAKETDKEQKELPGSVIDGIKKYLGADFSNLAMSFKNAAYTEGFHSGIQSVLLKTGQNITSYGK</sequence>
<feature type="domain" description="YbaK/aminoacyl-tRNA synthetase-associated" evidence="2">
    <location>
        <begin position="70"/>
        <end position="197"/>
    </location>
</feature>
<comment type="caution">
    <text evidence="3">The sequence shown here is derived from an EMBL/GenBank/DDBJ whole genome shotgun (WGS) entry which is preliminary data.</text>
</comment>
<dbReference type="Gene3D" id="3.90.960.10">
    <property type="entry name" value="YbaK/aminoacyl-tRNA synthetase-associated domain"/>
    <property type="match status" value="1"/>
</dbReference>
<organism evidence="3 4">
    <name type="scientific">Zostera marina</name>
    <name type="common">Eelgrass</name>
    <dbReference type="NCBI Taxonomy" id="29655"/>
    <lineage>
        <taxon>Eukaryota</taxon>
        <taxon>Viridiplantae</taxon>
        <taxon>Streptophyta</taxon>
        <taxon>Embryophyta</taxon>
        <taxon>Tracheophyta</taxon>
        <taxon>Spermatophyta</taxon>
        <taxon>Magnoliopsida</taxon>
        <taxon>Liliopsida</taxon>
        <taxon>Zosteraceae</taxon>
        <taxon>Zostera</taxon>
    </lineage>
</organism>
<comment type="similarity">
    <text evidence="1">Belongs to the PRORSD1 family.</text>
</comment>
<accession>A0A0K9NYJ9</accession>
<dbReference type="CDD" id="cd04335">
    <property type="entry name" value="PrdX_deacylase"/>
    <property type="match status" value="1"/>
</dbReference>
<reference evidence="4" key="1">
    <citation type="journal article" date="2016" name="Nature">
        <title>The genome of the seagrass Zostera marina reveals angiosperm adaptation to the sea.</title>
        <authorList>
            <person name="Olsen J.L."/>
            <person name="Rouze P."/>
            <person name="Verhelst B."/>
            <person name="Lin Y.-C."/>
            <person name="Bayer T."/>
            <person name="Collen J."/>
            <person name="Dattolo E."/>
            <person name="De Paoli E."/>
            <person name="Dittami S."/>
            <person name="Maumus F."/>
            <person name="Michel G."/>
            <person name="Kersting A."/>
            <person name="Lauritano C."/>
            <person name="Lohaus R."/>
            <person name="Toepel M."/>
            <person name="Tonon T."/>
            <person name="Vanneste K."/>
            <person name="Amirebrahimi M."/>
            <person name="Brakel J."/>
            <person name="Bostroem C."/>
            <person name="Chovatia M."/>
            <person name="Grimwood J."/>
            <person name="Jenkins J.W."/>
            <person name="Jueterbock A."/>
            <person name="Mraz A."/>
            <person name="Stam W.T."/>
            <person name="Tice H."/>
            <person name="Bornberg-Bauer E."/>
            <person name="Green P.J."/>
            <person name="Pearson G.A."/>
            <person name="Procaccini G."/>
            <person name="Duarte C.M."/>
            <person name="Schmutz J."/>
            <person name="Reusch T.B.H."/>
            <person name="Van de Peer Y."/>
        </authorList>
    </citation>
    <scope>NUCLEOTIDE SEQUENCE [LARGE SCALE GENOMIC DNA]</scope>
    <source>
        <strain evidence="4">cv. Finnish</strain>
    </source>
</reference>
<dbReference type="AlphaFoldDB" id="A0A0K9NYJ9"/>
<dbReference type="PANTHER" id="PTHR31423:SF3">
    <property type="entry name" value="PROLYL-TRNA SYNTHETASE ASSOCIATED DOMAIN-CONTAINING PROTEIN 1-RELATED"/>
    <property type="match status" value="1"/>
</dbReference>
<name>A0A0K9NYJ9_ZOSMR</name>
<dbReference type="EMBL" id="LFYR01001545">
    <property type="protein sequence ID" value="KMZ61020.1"/>
    <property type="molecule type" value="Genomic_DNA"/>
</dbReference>
<keyword evidence="3" id="KW-0436">Ligase</keyword>
<gene>
    <name evidence="3" type="ORF">ZOSMA_55G00720</name>
</gene>
<proteinExistence type="inferred from homology"/>
<dbReference type="Pfam" id="PF04073">
    <property type="entry name" value="tRNA_edit"/>
    <property type="match status" value="1"/>
</dbReference>
<dbReference type="PANTHER" id="PTHR31423">
    <property type="entry name" value="YBAK DOMAIN-CONTAINING PROTEIN"/>
    <property type="match status" value="1"/>
</dbReference>
<dbReference type="Proteomes" id="UP000036987">
    <property type="component" value="Unassembled WGS sequence"/>
</dbReference>